<keyword evidence="1" id="KW-1015">Disulfide bond</keyword>
<gene>
    <name evidence="2" type="ORF">DAT39_001986</name>
</gene>
<dbReference type="Proteomes" id="UP000727407">
    <property type="component" value="Unassembled WGS sequence"/>
</dbReference>
<dbReference type="GO" id="GO:0031012">
    <property type="term" value="C:extracellular matrix"/>
    <property type="evidence" value="ECO:0007669"/>
    <property type="project" value="TreeGrafter"/>
</dbReference>
<evidence type="ECO:0000313" key="3">
    <source>
        <dbReference type="Proteomes" id="UP000727407"/>
    </source>
</evidence>
<feature type="non-terminal residue" evidence="2">
    <location>
        <position position="1"/>
    </location>
</feature>
<protein>
    <submittedName>
        <fullName evidence="2">Mucin-2-like</fullName>
    </submittedName>
</protein>
<accession>A0A8J4UPY8</accession>
<dbReference type="AlphaFoldDB" id="A0A8J4UPY8"/>
<dbReference type="OrthoDB" id="160294at2759"/>
<sequence>YLTDCESGCQCPTGLLDDGRGSCVKELDCPCRHNNDFYAPGSQITEECNT</sequence>
<reference evidence="2" key="1">
    <citation type="submission" date="2020-07" db="EMBL/GenBank/DDBJ databases">
        <title>Clarias magur genome sequencing, assembly and annotation.</title>
        <authorList>
            <person name="Kushwaha B."/>
            <person name="Kumar R."/>
            <person name="Das P."/>
            <person name="Joshi C.G."/>
            <person name="Kumar D."/>
            <person name="Nagpure N.S."/>
            <person name="Pandey M."/>
            <person name="Agarwal S."/>
            <person name="Srivastava S."/>
            <person name="Singh M."/>
            <person name="Sahoo L."/>
            <person name="Jayasankar P."/>
            <person name="Meher P.K."/>
            <person name="Koringa P.G."/>
            <person name="Iquebal M.A."/>
            <person name="Das S.P."/>
            <person name="Bit A."/>
            <person name="Patnaik S."/>
            <person name="Patel N."/>
            <person name="Shah T.M."/>
            <person name="Hinsu A."/>
            <person name="Jena J.K."/>
        </authorList>
    </citation>
    <scope>NUCLEOTIDE SEQUENCE</scope>
    <source>
        <strain evidence="2">CIFAMagur01</strain>
        <tissue evidence="2">Testis</tissue>
    </source>
</reference>
<dbReference type="InterPro" id="IPR036084">
    <property type="entry name" value="Ser_inhib-like_sf"/>
</dbReference>
<dbReference type="EMBL" id="QNUK01000014">
    <property type="protein sequence ID" value="KAF5908259.1"/>
    <property type="molecule type" value="Genomic_DNA"/>
</dbReference>
<dbReference type="InterPro" id="IPR050780">
    <property type="entry name" value="Mucin_vWF_Thrombospondin_sf"/>
</dbReference>
<dbReference type="SUPFAM" id="SSF57567">
    <property type="entry name" value="Serine protease inhibitors"/>
    <property type="match status" value="1"/>
</dbReference>
<keyword evidence="3" id="KW-1185">Reference proteome</keyword>
<proteinExistence type="predicted"/>
<evidence type="ECO:0000313" key="2">
    <source>
        <dbReference type="EMBL" id="KAF5908259.1"/>
    </source>
</evidence>
<feature type="non-terminal residue" evidence="2">
    <location>
        <position position="50"/>
    </location>
</feature>
<comment type="caution">
    <text evidence="2">The sequence shown here is derived from an EMBL/GenBank/DDBJ whole genome shotgun (WGS) entry which is preliminary data.</text>
</comment>
<dbReference type="Gene3D" id="2.10.25.10">
    <property type="entry name" value="Laminin"/>
    <property type="match status" value="1"/>
</dbReference>
<evidence type="ECO:0000256" key="1">
    <source>
        <dbReference type="ARBA" id="ARBA00023157"/>
    </source>
</evidence>
<dbReference type="PANTHER" id="PTHR11339">
    <property type="entry name" value="EXTRACELLULAR MATRIX GLYCOPROTEIN RELATED"/>
    <property type="match status" value="1"/>
</dbReference>
<name>A0A8J4UPY8_CLAMG</name>
<organism evidence="2 3">
    <name type="scientific">Clarias magur</name>
    <name type="common">Asian catfish</name>
    <name type="synonym">Macropteronotus magur</name>
    <dbReference type="NCBI Taxonomy" id="1594786"/>
    <lineage>
        <taxon>Eukaryota</taxon>
        <taxon>Metazoa</taxon>
        <taxon>Chordata</taxon>
        <taxon>Craniata</taxon>
        <taxon>Vertebrata</taxon>
        <taxon>Euteleostomi</taxon>
        <taxon>Actinopterygii</taxon>
        <taxon>Neopterygii</taxon>
        <taxon>Teleostei</taxon>
        <taxon>Ostariophysi</taxon>
        <taxon>Siluriformes</taxon>
        <taxon>Clariidae</taxon>
        <taxon>Clarias</taxon>
    </lineage>
</organism>
<dbReference type="PANTHER" id="PTHR11339:SF371">
    <property type="entry name" value="MUCIN-2"/>
    <property type="match status" value="1"/>
</dbReference>
<dbReference type="GO" id="GO:0005615">
    <property type="term" value="C:extracellular space"/>
    <property type="evidence" value="ECO:0007669"/>
    <property type="project" value="TreeGrafter"/>
</dbReference>